<dbReference type="GO" id="GO:0003700">
    <property type="term" value="F:DNA-binding transcription factor activity"/>
    <property type="evidence" value="ECO:0007669"/>
    <property type="project" value="TreeGrafter"/>
</dbReference>
<keyword evidence="1" id="KW-0805">Transcription regulation</keyword>
<dbReference type="PANTHER" id="PTHR30055:SF234">
    <property type="entry name" value="HTH-TYPE TRANSCRIPTIONAL REGULATOR BETI"/>
    <property type="match status" value="1"/>
</dbReference>
<dbReference type="STRING" id="1296565.SAMN05660657_05480"/>
<protein>
    <submittedName>
        <fullName evidence="7">Transcriptional regulator, TetR family</fullName>
    </submittedName>
</protein>
<dbReference type="SUPFAM" id="SSF46689">
    <property type="entry name" value="Homeodomain-like"/>
    <property type="match status" value="1"/>
</dbReference>
<sequence>MTAPRRTAAGDRGGRPPVSSAHEVAAVAQRVLLERGFDETSVDELAAAAGISRRTFFRYFPTKADVLFADSPAEVERFRAGLAAGGPADSWRVVVTRAVMEALRFAPEDREWALHRAQLFFTVPAVQAHAVRVWATWRQLAVDHARRVRHDDPLFSLAVGHAVLAATLAAHEYWTREPAADLGDLLARTLDLLLPPDPPSQR</sequence>
<dbReference type="Gene3D" id="1.10.357.10">
    <property type="entry name" value="Tetracycline Repressor, domain 2"/>
    <property type="match status" value="1"/>
</dbReference>
<dbReference type="Proteomes" id="UP000199546">
    <property type="component" value="Unassembled WGS sequence"/>
</dbReference>
<evidence type="ECO:0000259" key="6">
    <source>
        <dbReference type="PROSITE" id="PS50977"/>
    </source>
</evidence>
<dbReference type="RefSeq" id="WP_093584846.1">
    <property type="nucleotide sequence ID" value="NZ_FPBA01000039.1"/>
</dbReference>
<keyword evidence="2 4" id="KW-0238">DNA-binding</keyword>
<dbReference type="PRINTS" id="PR00455">
    <property type="entry name" value="HTHTETR"/>
</dbReference>
<dbReference type="InterPro" id="IPR041347">
    <property type="entry name" value="MftR_C"/>
</dbReference>
<reference evidence="8" key="1">
    <citation type="submission" date="2016-10" db="EMBL/GenBank/DDBJ databases">
        <authorList>
            <person name="Varghese N."/>
            <person name="Submissions S."/>
        </authorList>
    </citation>
    <scope>NUCLEOTIDE SEQUENCE [LARGE SCALE GENOMIC DNA]</scope>
    <source>
        <strain evidence="8">DSM 46136</strain>
    </source>
</reference>
<keyword evidence="8" id="KW-1185">Reference proteome</keyword>
<dbReference type="InterPro" id="IPR050109">
    <property type="entry name" value="HTH-type_TetR-like_transc_reg"/>
</dbReference>
<dbReference type="EMBL" id="FPBA01000039">
    <property type="protein sequence ID" value="SFU08068.1"/>
    <property type="molecule type" value="Genomic_DNA"/>
</dbReference>
<dbReference type="Gene3D" id="1.10.10.60">
    <property type="entry name" value="Homeodomain-like"/>
    <property type="match status" value="1"/>
</dbReference>
<dbReference type="Pfam" id="PF17754">
    <property type="entry name" value="TetR_C_14"/>
    <property type="match status" value="1"/>
</dbReference>
<dbReference type="Pfam" id="PF00440">
    <property type="entry name" value="TetR_N"/>
    <property type="match status" value="1"/>
</dbReference>
<evidence type="ECO:0000256" key="4">
    <source>
        <dbReference type="PROSITE-ProRule" id="PRU00335"/>
    </source>
</evidence>
<dbReference type="AlphaFoldDB" id="A0A1I7D8N3"/>
<dbReference type="PROSITE" id="PS01081">
    <property type="entry name" value="HTH_TETR_1"/>
    <property type="match status" value="1"/>
</dbReference>
<organism evidence="7 8">
    <name type="scientific">Geodermatophilus amargosae</name>
    <dbReference type="NCBI Taxonomy" id="1296565"/>
    <lineage>
        <taxon>Bacteria</taxon>
        <taxon>Bacillati</taxon>
        <taxon>Actinomycetota</taxon>
        <taxon>Actinomycetes</taxon>
        <taxon>Geodermatophilales</taxon>
        <taxon>Geodermatophilaceae</taxon>
        <taxon>Geodermatophilus</taxon>
    </lineage>
</organism>
<dbReference type="InterPro" id="IPR001647">
    <property type="entry name" value="HTH_TetR"/>
</dbReference>
<evidence type="ECO:0000256" key="5">
    <source>
        <dbReference type="SAM" id="MobiDB-lite"/>
    </source>
</evidence>
<dbReference type="InterPro" id="IPR009057">
    <property type="entry name" value="Homeodomain-like_sf"/>
</dbReference>
<evidence type="ECO:0000256" key="3">
    <source>
        <dbReference type="ARBA" id="ARBA00023163"/>
    </source>
</evidence>
<accession>A0A1I7D8N3</accession>
<evidence type="ECO:0000313" key="7">
    <source>
        <dbReference type="EMBL" id="SFU08068.1"/>
    </source>
</evidence>
<evidence type="ECO:0000256" key="1">
    <source>
        <dbReference type="ARBA" id="ARBA00023015"/>
    </source>
</evidence>
<evidence type="ECO:0000313" key="8">
    <source>
        <dbReference type="Proteomes" id="UP000199546"/>
    </source>
</evidence>
<evidence type="ECO:0000256" key="2">
    <source>
        <dbReference type="ARBA" id="ARBA00023125"/>
    </source>
</evidence>
<feature type="DNA-binding region" description="H-T-H motif" evidence="4">
    <location>
        <begin position="41"/>
        <end position="60"/>
    </location>
</feature>
<dbReference type="OrthoDB" id="956698at2"/>
<proteinExistence type="predicted"/>
<dbReference type="GO" id="GO:0000976">
    <property type="term" value="F:transcription cis-regulatory region binding"/>
    <property type="evidence" value="ECO:0007669"/>
    <property type="project" value="TreeGrafter"/>
</dbReference>
<dbReference type="PROSITE" id="PS50977">
    <property type="entry name" value="HTH_TETR_2"/>
    <property type="match status" value="1"/>
</dbReference>
<feature type="region of interest" description="Disordered" evidence="5">
    <location>
        <begin position="1"/>
        <end position="20"/>
    </location>
</feature>
<keyword evidence="3" id="KW-0804">Transcription</keyword>
<dbReference type="InterPro" id="IPR023772">
    <property type="entry name" value="DNA-bd_HTH_TetR-type_CS"/>
</dbReference>
<name>A0A1I7D8N3_9ACTN</name>
<feature type="domain" description="HTH tetR-type" evidence="6">
    <location>
        <begin position="18"/>
        <end position="78"/>
    </location>
</feature>
<dbReference type="PANTHER" id="PTHR30055">
    <property type="entry name" value="HTH-TYPE TRANSCRIPTIONAL REGULATOR RUTR"/>
    <property type="match status" value="1"/>
</dbReference>
<gene>
    <name evidence="7" type="ORF">SAMN05660657_05480</name>
</gene>